<protein>
    <submittedName>
        <fullName evidence="3">Uncharacterized protein</fullName>
    </submittedName>
</protein>
<feature type="coiled-coil region" evidence="1">
    <location>
        <begin position="103"/>
        <end position="162"/>
    </location>
</feature>
<dbReference type="RefSeq" id="XP_033457375.1">
    <property type="nucleotide sequence ID" value="XM_033605524.1"/>
</dbReference>
<organism evidence="3">
    <name type="scientific">Dissoconium aciculare CBS 342.82</name>
    <dbReference type="NCBI Taxonomy" id="1314786"/>
    <lineage>
        <taxon>Eukaryota</taxon>
        <taxon>Fungi</taxon>
        <taxon>Dikarya</taxon>
        <taxon>Ascomycota</taxon>
        <taxon>Pezizomycotina</taxon>
        <taxon>Dothideomycetes</taxon>
        <taxon>Dothideomycetidae</taxon>
        <taxon>Mycosphaerellales</taxon>
        <taxon>Dissoconiaceae</taxon>
        <taxon>Dissoconium</taxon>
    </lineage>
</organism>
<dbReference type="GeneID" id="54363324"/>
<reference evidence="3" key="3">
    <citation type="submission" date="2025-08" db="UniProtKB">
        <authorList>
            <consortium name="RefSeq"/>
        </authorList>
    </citation>
    <scope>IDENTIFICATION</scope>
    <source>
        <strain evidence="3">CBS 342.82</strain>
    </source>
</reference>
<keyword evidence="2" id="KW-1185">Reference proteome</keyword>
<reference evidence="3" key="1">
    <citation type="submission" date="2020-01" db="EMBL/GenBank/DDBJ databases">
        <authorList>
            <consortium name="DOE Joint Genome Institute"/>
            <person name="Haridas S."/>
            <person name="Albert R."/>
            <person name="Binder M."/>
            <person name="Bloem J."/>
            <person name="Labutti K."/>
            <person name="Salamov A."/>
            <person name="Andreopoulos B."/>
            <person name="Baker S.E."/>
            <person name="Barry K."/>
            <person name="Bills G."/>
            <person name="Bluhm B.H."/>
            <person name="Cannon C."/>
            <person name="Castanera R."/>
            <person name="Culley D.E."/>
            <person name="Daum C."/>
            <person name="Ezra D."/>
            <person name="Gonzalez J.B."/>
            <person name="Henrissat B."/>
            <person name="Kuo A."/>
            <person name="Liang C."/>
            <person name="Lipzen A."/>
            <person name="Lutzoni F."/>
            <person name="Magnuson J."/>
            <person name="Mondo S."/>
            <person name="Nolan M."/>
            <person name="Ohm R."/>
            <person name="Pangilinan J."/>
            <person name="Park H.-J."/>
            <person name="Ramirez L."/>
            <person name="Alfaro M."/>
            <person name="Sun H."/>
            <person name="Tritt A."/>
            <person name="Yoshinaga Y."/>
            <person name="Zwiers L.-H."/>
            <person name="Turgeon B.G."/>
            <person name="Goodwin S.B."/>
            <person name="Spatafora J.W."/>
            <person name="Crous P.W."/>
            <person name="Grigoriev I.V."/>
        </authorList>
    </citation>
    <scope>NUCLEOTIDE SEQUENCE</scope>
    <source>
        <strain evidence="3">CBS 342.82</strain>
    </source>
</reference>
<accession>A0A6J3LYF6</accession>
<feature type="non-terminal residue" evidence="3">
    <location>
        <position position="163"/>
    </location>
</feature>
<proteinExistence type="predicted"/>
<reference evidence="3" key="2">
    <citation type="submission" date="2020-04" db="EMBL/GenBank/DDBJ databases">
        <authorList>
            <consortium name="NCBI Genome Project"/>
        </authorList>
    </citation>
    <scope>NUCLEOTIDE SEQUENCE</scope>
    <source>
        <strain evidence="3">CBS 342.82</strain>
    </source>
</reference>
<dbReference type="AlphaFoldDB" id="A0A6J3LYF6"/>
<gene>
    <name evidence="3" type="ORF">K489DRAFT_383139</name>
</gene>
<evidence type="ECO:0000313" key="2">
    <source>
        <dbReference type="Proteomes" id="UP000504637"/>
    </source>
</evidence>
<evidence type="ECO:0000313" key="3">
    <source>
        <dbReference type="RefSeq" id="XP_033457375.1"/>
    </source>
</evidence>
<name>A0A6J3LYF6_9PEZI</name>
<keyword evidence="1" id="KW-0175">Coiled coil</keyword>
<dbReference type="Proteomes" id="UP000504637">
    <property type="component" value="Unplaced"/>
</dbReference>
<evidence type="ECO:0000256" key="1">
    <source>
        <dbReference type="SAM" id="Coils"/>
    </source>
</evidence>
<sequence>MISLVEATKAYYTAAAESSELHLKPVLDSLLARVNGLDAQGKPLPNSNVHTQDSFNALFAADENLSRPLEDEMLRVQFPQKDGSTLVKELRFGDTWKKFQRHYEQKRAEMAKMKEAMQNLELEMRALKEEVVDGDEEMRDLVRTHEREMLGFQGQMNEAEKEY</sequence>
<dbReference type="OrthoDB" id="3644217at2759"/>